<dbReference type="InterPro" id="IPR043146">
    <property type="entry name" value="Penicillin_amidase_N_B-knob"/>
</dbReference>
<reference evidence="5 6" key="1">
    <citation type="submission" date="2022-10" db="EMBL/GenBank/DDBJ databases">
        <title>Defluviimonas sp. nov., isolated from ocean surface water.</title>
        <authorList>
            <person name="He W."/>
            <person name="Wang L."/>
            <person name="Zhang D.-F."/>
        </authorList>
    </citation>
    <scope>NUCLEOTIDE SEQUENCE [LARGE SCALE GENOMIC DNA]</scope>
    <source>
        <strain evidence="5 6">WL0002</strain>
    </source>
</reference>
<dbReference type="InterPro" id="IPR029055">
    <property type="entry name" value="Ntn_hydrolases_N"/>
</dbReference>
<comment type="similarity">
    <text evidence="1">Belongs to the peptidase S45 family.</text>
</comment>
<dbReference type="Proteomes" id="UP001652542">
    <property type="component" value="Unassembled WGS sequence"/>
</dbReference>
<dbReference type="EMBL" id="JAOWKY010000004">
    <property type="protein sequence ID" value="MCV2869963.1"/>
    <property type="molecule type" value="Genomic_DNA"/>
</dbReference>
<dbReference type="PANTHER" id="PTHR34218">
    <property type="entry name" value="PEPTIDASE S45 PENICILLIN AMIDASE"/>
    <property type="match status" value="1"/>
</dbReference>
<gene>
    <name evidence="5" type="ORF">OEW28_15135</name>
</gene>
<dbReference type="CDD" id="cd03747">
    <property type="entry name" value="Ntn_PGA_like"/>
    <property type="match status" value="1"/>
</dbReference>
<evidence type="ECO:0000256" key="3">
    <source>
        <dbReference type="ARBA" id="ARBA00023145"/>
    </source>
</evidence>
<keyword evidence="4" id="KW-1133">Transmembrane helix</keyword>
<dbReference type="Gene3D" id="1.10.439.10">
    <property type="entry name" value="Penicillin Amidohydrolase, domain 1"/>
    <property type="match status" value="1"/>
</dbReference>
<accession>A0ABT2ZFP2</accession>
<dbReference type="RefSeq" id="WP_263735633.1">
    <property type="nucleotide sequence ID" value="NZ_JAOWKY010000004.1"/>
</dbReference>
<keyword evidence="4" id="KW-0812">Transmembrane</keyword>
<comment type="caution">
    <text evidence="5">The sequence shown here is derived from an EMBL/GenBank/DDBJ whole genome shotgun (WGS) entry which is preliminary data.</text>
</comment>
<keyword evidence="3" id="KW-0865">Zymogen</keyword>
<dbReference type="Gene3D" id="1.10.1400.10">
    <property type="match status" value="1"/>
</dbReference>
<dbReference type="InterPro" id="IPR014395">
    <property type="entry name" value="Pen/GL7ACA/AHL_acylase"/>
</dbReference>
<dbReference type="Gene3D" id="3.60.20.10">
    <property type="entry name" value="Glutamine Phosphoribosylpyrophosphate, subunit 1, domain 1"/>
    <property type="match status" value="1"/>
</dbReference>
<protein>
    <submittedName>
        <fullName evidence="5">Penicillin acylase family protein</fullName>
    </submittedName>
</protein>
<dbReference type="InterPro" id="IPR023343">
    <property type="entry name" value="Penicillin_amidase_dom1"/>
</dbReference>
<evidence type="ECO:0000256" key="1">
    <source>
        <dbReference type="ARBA" id="ARBA00006586"/>
    </source>
</evidence>
<name>A0ABT2ZFP2_9RHOB</name>
<dbReference type="PIRSF" id="PIRSF001227">
    <property type="entry name" value="Pen_acylase"/>
    <property type="match status" value="1"/>
</dbReference>
<sequence>MFTAFRWLLRIVVLVVALVVAGLSLAYYFASRSLPDYNEDFALAGLDGTVEIVRDTADVPHVFATTDRDTFFALGFAHAQDRLWQMTLMRRTVQGRLSELFGERTLAVDTLMRRLDLYGIATQSVAAQDEQTLSALKAYADGVNAWIGVVNAEAKGRGAPEFFLFSNEIAYWQPADSIAILKLMALQVSSHLEREILTARLSLLSEDWVRDLLPEVPGQGTAALPPFASLFPTVPRSYAALDIPPADPLSPFRRGAFAGASNAWAAAAARSAAGAPLLANDPHLPFSAPTVWYLAHLELGSRGVIGGTIPGIPAILTGRNDVLGWGITSSYLDDQDIHIEELNPGDPERYRTAEGWKPFVTKKAIITIKDAAPVTVTLRWTDNGPVLPASHYDLGSVTPQGYVASLSWSALDPADRSIGAAIRIMRATNVAEAIEAGSDYVAPSQNLTLAGPDGVGIVLIGRMPKRDPAHQTQGRMPSPAWIAENRWQGFFPYSENPRFVNPEGGIVGNTNNKIVDRPFPQNVSHYWGDSQRVQRWMRLMQEREVHSRESFMAAQLDTTSPAARSLLPLVAANLWFTGDAAPEGTPERMRQRALDLLANWDGEMNEHLPEPLIYAAWMRALQFRLIRDELGPLADEFNHLEPLFIERVFRDVDGAGRWCDVLRSAPVETCDEIARQALDDALVELSARFGSSVESWRWGEAHQATHDHSVLGKLPILKWFVNIRQSTSGGDNTLLRGRTAGTEPEPYLNVHGAGYRGVYDFADPDSSVFILSTGQSGHPLSRHYDDLSELWRRGEYIPMSLDPELARAAATGITRLTPEP</sequence>
<proteinExistence type="inferred from homology"/>
<dbReference type="SUPFAM" id="SSF56235">
    <property type="entry name" value="N-terminal nucleophile aminohydrolases (Ntn hydrolases)"/>
    <property type="match status" value="1"/>
</dbReference>
<evidence type="ECO:0000256" key="2">
    <source>
        <dbReference type="ARBA" id="ARBA00022801"/>
    </source>
</evidence>
<dbReference type="Pfam" id="PF01804">
    <property type="entry name" value="Penicil_amidase"/>
    <property type="match status" value="1"/>
</dbReference>
<keyword evidence="4" id="KW-0472">Membrane</keyword>
<keyword evidence="6" id="KW-1185">Reference proteome</keyword>
<keyword evidence="2" id="KW-0378">Hydrolase</keyword>
<evidence type="ECO:0000313" key="5">
    <source>
        <dbReference type="EMBL" id="MCV2869963.1"/>
    </source>
</evidence>
<dbReference type="PANTHER" id="PTHR34218:SF4">
    <property type="entry name" value="ACYL-HOMOSERINE LACTONE ACYLASE QUIP"/>
    <property type="match status" value="1"/>
</dbReference>
<feature type="transmembrane region" description="Helical" evidence="4">
    <location>
        <begin position="7"/>
        <end position="30"/>
    </location>
</feature>
<evidence type="ECO:0000256" key="4">
    <source>
        <dbReference type="SAM" id="Phobius"/>
    </source>
</evidence>
<dbReference type="InterPro" id="IPR043147">
    <property type="entry name" value="Penicillin_amidase_A-knob"/>
</dbReference>
<dbReference type="InterPro" id="IPR002692">
    <property type="entry name" value="S45"/>
</dbReference>
<evidence type="ECO:0000313" key="6">
    <source>
        <dbReference type="Proteomes" id="UP001652542"/>
    </source>
</evidence>
<organism evidence="5 6">
    <name type="scientific">Albidovulum marisflavi</name>
    <dbReference type="NCBI Taxonomy" id="2984159"/>
    <lineage>
        <taxon>Bacteria</taxon>
        <taxon>Pseudomonadati</taxon>
        <taxon>Pseudomonadota</taxon>
        <taxon>Alphaproteobacteria</taxon>
        <taxon>Rhodobacterales</taxon>
        <taxon>Paracoccaceae</taxon>
        <taxon>Albidovulum</taxon>
    </lineage>
</organism>
<dbReference type="Gene3D" id="2.30.120.10">
    <property type="match status" value="1"/>
</dbReference>